<dbReference type="EMBL" id="LPZR01000197">
    <property type="protein sequence ID" value="KYO50466.1"/>
    <property type="molecule type" value="Genomic_DNA"/>
</dbReference>
<dbReference type="Proteomes" id="UP000075787">
    <property type="component" value="Unassembled WGS sequence"/>
</dbReference>
<dbReference type="Gene3D" id="1.10.10.60">
    <property type="entry name" value="Homeodomain-like"/>
    <property type="match status" value="1"/>
</dbReference>
<dbReference type="PRINTS" id="PR00032">
    <property type="entry name" value="HTHARAC"/>
</dbReference>
<dbReference type="InterPro" id="IPR018062">
    <property type="entry name" value="HTH_AraC-typ_CS"/>
</dbReference>
<organism evidence="6 7">
    <name type="scientific">Tistrella mobilis</name>
    <dbReference type="NCBI Taxonomy" id="171437"/>
    <lineage>
        <taxon>Bacteria</taxon>
        <taxon>Pseudomonadati</taxon>
        <taxon>Pseudomonadota</taxon>
        <taxon>Alphaproteobacteria</taxon>
        <taxon>Geminicoccales</taxon>
        <taxon>Geminicoccaceae</taxon>
        <taxon>Tistrella</taxon>
    </lineage>
</organism>
<dbReference type="RefSeq" id="WP_062767924.1">
    <property type="nucleotide sequence ID" value="NZ_CP121045.1"/>
</dbReference>
<protein>
    <recommendedName>
        <fullName evidence="5">HTH araC/xylS-type domain-containing protein</fullName>
    </recommendedName>
</protein>
<dbReference type="InterPro" id="IPR053142">
    <property type="entry name" value="PchR_regulatory_protein"/>
</dbReference>
<keyword evidence="2" id="KW-0238">DNA-binding</keyword>
<evidence type="ECO:0000259" key="5">
    <source>
        <dbReference type="PROSITE" id="PS01124"/>
    </source>
</evidence>
<dbReference type="InterPro" id="IPR009057">
    <property type="entry name" value="Homeodomain-like_sf"/>
</dbReference>
<evidence type="ECO:0000256" key="3">
    <source>
        <dbReference type="ARBA" id="ARBA00023163"/>
    </source>
</evidence>
<proteinExistence type="predicted"/>
<dbReference type="InterPro" id="IPR018060">
    <property type="entry name" value="HTH_AraC"/>
</dbReference>
<dbReference type="GO" id="GO:0003700">
    <property type="term" value="F:DNA-binding transcription factor activity"/>
    <property type="evidence" value="ECO:0007669"/>
    <property type="project" value="InterPro"/>
</dbReference>
<keyword evidence="3" id="KW-0804">Transcription</keyword>
<feature type="domain" description="HTH araC/xylS-type" evidence="5">
    <location>
        <begin position="242"/>
        <end position="340"/>
    </location>
</feature>
<sequence length="340" mass="36028">MTDHSALLRPAGTDRTGTARTGPDRHEFRVGPRLLDRLSTGRPGWQDHALAVGSGPGASVGAVRFRTARPGPGLTLTTSSCRLAADYRSRIDHGGAVGVLAFGLSGSSLFGCGRPDPAHKVQEGDVWLFRLDDAPITRLTPAQDRASMLAVKFDLDRIATALAEAGIARQGTGARRLGRLGDRAALSALTGNPLVSALDRLRAESAALGLLADWLASDRPGSGAAPEPAAGLLAREDRRAVARVADRLLADMAEPPSLDELAALAGMSHVRLNRCFRKAYGATVFAWLRDRRLDQARRALERGEASVTEIAFLCGFSSSSHFAAAFRARHGTSPAAFRRG</sequence>
<dbReference type="Pfam" id="PF12833">
    <property type="entry name" value="HTH_18"/>
    <property type="match status" value="1"/>
</dbReference>
<evidence type="ECO:0000256" key="4">
    <source>
        <dbReference type="SAM" id="MobiDB-lite"/>
    </source>
</evidence>
<dbReference type="AlphaFoldDB" id="A0A162K4G8"/>
<dbReference type="GeneID" id="97243082"/>
<keyword evidence="1" id="KW-0805">Transcription regulation</keyword>
<feature type="region of interest" description="Disordered" evidence="4">
    <location>
        <begin position="1"/>
        <end position="27"/>
    </location>
</feature>
<accession>A0A162K4G8</accession>
<dbReference type="PROSITE" id="PS01124">
    <property type="entry name" value="HTH_ARAC_FAMILY_2"/>
    <property type="match status" value="1"/>
</dbReference>
<dbReference type="PANTHER" id="PTHR47893:SF1">
    <property type="entry name" value="REGULATORY PROTEIN PCHR"/>
    <property type="match status" value="1"/>
</dbReference>
<comment type="caution">
    <text evidence="6">The sequence shown here is derived from an EMBL/GenBank/DDBJ whole genome shotgun (WGS) entry which is preliminary data.</text>
</comment>
<gene>
    <name evidence="6" type="ORF">AUP44_12650</name>
</gene>
<dbReference type="SUPFAM" id="SSF46689">
    <property type="entry name" value="Homeodomain-like"/>
    <property type="match status" value="2"/>
</dbReference>
<dbReference type="InterPro" id="IPR020449">
    <property type="entry name" value="Tscrpt_reg_AraC-type_HTH"/>
</dbReference>
<name>A0A162K4G8_9PROT</name>
<feature type="compositionally biased region" description="Low complexity" evidence="4">
    <location>
        <begin position="9"/>
        <end position="21"/>
    </location>
</feature>
<evidence type="ECO:0000256" key="1">
    <source>
        <dbReference type="ARBA" id="ARBA00023015"/>
    </source>
</evidence>
<dbReference type="PANTHER" id="PTHR47893">
    <property type="entry name" value="REGULATORY PROTEIN PCHR"/>
    <property type="match status" value="1"/>
</dbReference>
<evidence type="ECO:0000313" key="6">
    <source>
        <dbReference type="EMBL" id="KYO50466.1"/>
    </source>
</evidence>
<dbReference type="GO" id="GO:0043565">
    <property type="term" value="F:sequence-specific DNA binding"/>
    <property type="evidence" value="ECO:0007669"/>
    <property type="project" value="InterPro"/>
</dbReference>
<dbReference type="OrthoDB" id="9802263at2"/>
<dbReference type="PROSITE" id="PS00041">
    <property type="entry name" value="HTH_ARAC_FAMILY_1"/>
    <property type="match status" value="1"/>
</dbReference>
<evidence type="ECO:0000256" key="2">
    <source>
        <dbReference type="ARBA" id="ARBA00023125"/>
    </source>
</evidence>
<reference evidence="6 7" key="1">
    <citation type="submission" date="2015-12" db="EMBL/GenBank/DDBJ databases">
        <title>Genome sequence of Tistrella mobilis MCCC 1A02139.</title>
        <authorList>
            <person name="Lu L."/>
            <person name="Lai Q."/>
            <person name="Shao Z."/>
            <person name="Qian P."/>
        </authorList>
    </citation>
    <scope>NUCLEOTIDE SEQUENCE [LARGE SCALE GENOMIC DNA]</scope>
    <source>
        <strain evidence="6 7">MCCC 1A02139</strain>
    </source>
</reference>
<evidence type="ECO:0000313" key="7">
    <source>
        <dbReference type="Proteomes" id="UP000075787"/>
    </source>
</evidence>
<dbReference type="SMART" id="SM00342">
    <property type="entry name" value="HTH_ARAC"/>
    <property type="match status" value="1"/>
</dbReference>